<evidence type="ECO:0000313" key="3">
    <source>
        <dbReference type="EMBL" id="RBI83797.1"/>
    </source>
</evidence>
<evidence type="ECO:0000259" key="2">
    <source>
        <dbReference type="Pfam" id="PF00144"/>
    </source>
</evidence>
<name>A0A365U602_9RHOB</name>
<evidence type="ECO:0000256" key="1">
    <source>
        <dbReference type="SAM" id="SignalP"/>
    </source>
</evidence>
<keyword evidence="1" id="KW-0732">Signal</keyword>
<dbReference type="InterPro" id="IPR001466">
    <property type="entry name" value="Beta-lactam-related"/>
</dbReference>
<dbReference type="SUPFAM" id="SSF56601">
    <property type="entry name" value="beta-lactamase/transpeptidase-like"/>
    <property type="match status" value="1"/>
</dbReference>
<comment type="caution">
    <text evidence="3">The sequence shown here is derived from an EMBL/GenBank/DDBJ whole genome shotgun (WGS) entry which is preliminary data.</text>
</comment>
<evidence type="ECO:0000313" key="4">
    <source>
        <dbReference type="Proteomes" id="UP000253370"/>
    </source>
</evidence>
<reference evidence="3 4" key="1">
    <citation type="submission" date="2018-07" db="EMBL/GenBank/DDBJ databases">
        <title>Rhodosalinus sp. strain E84T genomic sequence and assembly.</title>
        <authorList>
            <person name="Liu Z.-W."/>
            <person name="Lu D.-C."/>
        </authorList>
    </citation>
    <scope>NUCLEOTIDE SEQUENCE [LARGE SCALE GENOMIC DNA]</scope>
    <source>
        <strain evidence="3 4">E84</strain>
    </source>
</reference>
<sequence length="374" mass="39667">MRRRLVVVFILWAPLAGAGPVQERLDALRASHGFPGATVAWANGESLEVRATGWADPDHGVPMTKDSRMLAESIGKSFTAAVALSLQAEGALDLDVPLRRWLGDRPWFARLPNHDTLTLRHLLTHSGGLPDHVHLAAFADFFAATRGDVEPPRPEALIALVLDAEPLFPPGDGWAYSDTGYLLVALAIEEAAGRPWTKVVEQRFLDPLKLASTTPSDRRHLARLAVGIADGAAGLGLPARTLDASGALVWHPGIEGAGGGFVSTADDLARWGRALWSGRAMQTAYLDEMLDGVPTGEPEVTYGLGVSVRAGGPFGEVRGHGGWIPGYVASLRYYPARDTAIAVMINTDVGMLGDDGVFPAIEATLTRAILGDGG</sequence>
<dbReference type="PANTHER" id="PTHR46825">
    <property type="entry name" value="D-ALANYL-D-ALANINE-CARBOXYPEPTIDASE/ENDOPEPTIDASE AMPH"/>
    <property type="match status" value="1"/>
</dbReference>
<dbReference type="EMBL" id="QNTQ01000014">
    <property type="protein sequence ID" value="RBI83797.1"/>
    <property type="molecule type" value="Genomic_DNA"/>
</dbReference>
<feature type="signal peptide" evidence="1">
    <location>
        <begin position="1"/>
        <end position="18"/>
    </location>
</feature>
<feature type="chain" id="PRO_5017040669" description="Beta-lactamase-related domain-containing protein" evidence="1">
    <location>
        <begin position="19"/>
        <end position="374"/>
    </location>
</feature>
<gene>
    <name evidence="3" type="ORF">DRV85_14180</name>
</gene>
<dbReference type="RefSeq" id="WP_113290137.1">
    <property type="nucleotide sequence ID" value="NZ_QNTQ01000014.1"/>
</dbReference>
<dbReference type="InterPro" id="IPR012338">
    <property type="entry name" value="Beta-lactam/transpept-like"/>
</dbReference>
<keyword evidence="4" id="KW-1185">Reference proteome</keyword>
<dbReference type="Gene3D" id="3.40.710.10">
    <property type="entry name" value="DD-peptidase/beta-lactamase superfamily"/>
    <property type="match status" value="1"/>
</dbReference>
<dbReference type="OrthoDB" id="5377981at2"/>
<dbReference type="InterPro" id="IPR050491">
    <property type="entry name" value="AmpC-like"/>
</dbReference>
<dbReference type="PANTHER" id="PTHR46825:SF7">
    <property type="entry name" value="D-ALANYL-D-ALANINE CARBOXYPEPTIDASE"/>
    <property type="match status" value="1"/>
</dbReference>
<accession>A0A365U602</accession>
<dbReference type="AlphaFoldDB" id="A0A365U602"/>
<proteinExistence type="predicted"/>
<organism evidence="3 4">
    <name type="scientific">Rhodosalinus halophilus</name>
    <dbReference type="NCBI Taxonomy" id="2259333"/>
    <lineage>
        <taxon>Bacteria</taxon>
        <taxon>Pseudomonadati</taxon>
        <taxon>Pseudomonadota</taxon>
        <taxon>Alphaproteobacteria</taxon>
        <taxon>Rhodobacterales</taxon>
        <taxon>Paracoccaceae</taxon>
        <taxon>Rhodosalinus</taxon>
    </lineage>
</organism>
<dbReference type="Proteomes" id="UP000253370">
    <property type="component" value="Unassembled WGS sequence"/>
</dbReference>
<dbReference type="Pfam" id="PF00144">
    <property type="entry name" value="Beta-lactamase"/>
    <property type="match status" value="1"/>
</dbReference>
<feature type="domain" description="Beta-lactamase-related" evidence="2">
    <location>
        <begin position="22"/>
        <end position="351"/>
    </location>
</feature>
<protein>
    <recommendedName>
        <fullName evidence="2">Beta-lactamase-related domain-containing protein</fullName>
    </recommendedName>
</protein>